<gene>
    <name evidence="2" type="ORF">IFK94_07190</name>
</gene>
<reference evidence="2 3" key="1">
    <citation type="submission" date="2020-08" db="EMBL/GenBank/DDBJ databases">
        <title>Acidobacteriota in marine sediments use diverse sulfur dissimilation pathways.</title>
        <authorList>
            <person name="Wasmund K."/>
        </authorList>
    </citation>
    <scope>NUCLEOTIDE SEQUENCE [LARGE SCALE GENOMIC DNA]</scope>
    <source>
        <strain evidence="2">MAG AM4</strain>
    </source>
</reference>
<evidence type="ECO:0000256" key="1">
    <source>
        <dbReference type="SAM" id="Phobius"/>
    </source>
</evidence>
<comment type="caution">
    <text evidence="2">The sequence shown here is derived from an EMBL/GenBank/DDBJ whole genome shotgun (WGS) entry which is preliminary data.</text>
</comment>
<evidence type="ECO:0000313" key="3">
    <source>
        <dbReference type="Proteomes" id="UP000648239"/>
    </source>
</evidence>
<proteinExistence type="predicted"/>
<name>A0A8J7C1L7_9BACT</name>
<accession>A0A8J7C1L7</accession>
<dbReference type="PANTHER" id="PTHR44395:SF1">
    <property type="entry name" value="PROTEIN O-MANNOSYL-TRANSFERASE TMTC3"/>
    <property type="match status" value="1"/>
</dbReference>
<keyword evidence="1" id="KW-0472">Membrane</keyword>
<organism evidence="2 3">
    <name type="scientific">Candidatus Polarisedimenticola svalbardensis</name>
    <dbReference type="NCBI Taxonomy" id="2886004"/>
    <lineage>
        <taxon>Bacteria</taxon>
        <taxon>Pseudomonadati</taxon>
        <taxon>Acidobacteriota</taxon>
        <taxon>Candidatus Polarisedimenticolia</taxon>
        <taxon>Candidatus Polarisedimenticolales</taxon>
        <taxon>Candidatus Polarisedimenticolaceae</taxon>
        <taxon>Candidatus Polarisedimenticola</taxon>
    </lineage>
</organism>
<protein>
    <recommendedName>
        <fullName evidence="4">O-GlcNAc transferase</fullName>
    </recommendedName>
</protein>
<evidence type="ECO:0000313" key="2">
    <source>
        <dbReference type="EMBL" id="MBD3867890.1"/>
    </source>
</evidence>
<dbReference type="Proteomes" id="UP000648239">
    <property type="component" value="Unassembled WGS sequence"/>
</dbReference>
<keyword evidence="1" id="KW-0812">Transmembrane</keyword>
<dbReference type="PANTHER" id="PTHR44395">
    <property type="match status" value="1"/>
</dbReference>
<evidence type="ECO:0008006" key="4">
    <source>
        <dbReference type="Google" id="ProtNLM"/>
    </source>
</evidence>
<sequence>MSEKSADRAVLKILTLMLGLSLVLIAWLAYRPGFSGGMYFDDVQNIVANDAVHWTELSWRNVARTWTEGYLRPRFLANLTFGLNYLLHELETPGYHYLNWIVHIMVGCALFWVCRSYIRRHTRCAGGLQATQISLVVVGVFVLHPLGVQAVTYIVQRMTSMATLFCLLAFGLYLNARSRDGVGGKAWLFGGAFVLLIA</sequence>
<feature type="transmembrane region" description="Helical" evidence="1">
    <location>
        <begin position="97"/>
        <end position="118"/>
    </location>
</feature>
<feature type="non-terminal residue" evidence="2">
    <location>
        <position position="198"/>
    </location>
</feature>
<dbReference type="EMBL" id="JACXWD010000018">
    <property type="protein sequence ID" value="MBD3867890.1"/>
    <property type="molecule type" value="Genomic_DNA"/>
</dbReference>
<feature type="transmembrane region" description="Helical" evidence="1">
    <location>
        <begin position="9"/>
        <end position="30"/>
    </location>
</feature>
<keyword evidence="1" id="KW-1133">Transmembrane helix</keyword>
<feature type="transmembrane region" description="Helical" evidence="1">
    <location>
        <begin position="154"/>
        <end position="174"/>
    </location>
</feature>
<dbReference type="AlphaFoldDB" id="A0A8J7C1L7"/>
<feature type="transmembrane region" description="Helical" evidence="1">
    <location>
        <begin position="130"/>
        <end position="148"/>
    </location>
</feature>